<reference evidence="1 2" key="1">
    <citation type="journal article" date="2019" name="Sci. Rep.">
        <title>Orb-weaving spider Araneus ventricosus genome elucidates the spidroin gene catalogue.</title>
        <authorList>
            <person name="Kono N."/>
            <person name="Nakamura H."/>
            <person name="Ohtoshi R."/>
            <person name="Moran D.A.P."/>
            <person name="Shinohara A."/>
            <person name="Yoshida Y."/>
            <person name="Fujiwara M."/>
            <person name="Mori M."/>
            <person name="Tomita M."/>
            <person name="Arakawa K."/>
        </authorList>
    </citation>
    <scope>NUCLEOTIDE SEQUENCE [LARGE SCALE GENOMIC DNA]</scope>
</reference>
<evidence type="ECO:0000313" key="2">
    <source>
        <dbReference type="Proteomes" id="UP000499080"/>
    </source>
</evidence>
<proteinExistence type="predicted"/>
<evidence type="ECO:0000313" key="1">
    <source>
        <dbReference type="EMBL" id="GBN06209.1"/>
    </source>
</evidence>
<comment type="caution">
    <text evidence="1">The sequence shown here is derived from an EMBL/GenBank/DDBJ whole genome shotgun (WGS) entry which is preliminary data.</text>
</comment>
<gene>
    <name evidence="1" type="ORF">AVEN_55011_1</name>
</gene>
<dbReference type="AlphaFoldDB" id="A0A4Y2KVL4"/>
<sequence>MRVIFPMGSGSVMGRMIPSSCRCTQIVPHACNFSHGIRVGARGPDNPRRRKDFAPLTNTYPHMPSPVEDCQGGPLCDALLTVCGSGRTPEFGDESVAGSPLPTSWCRLVPLGGAASRIGLIRCSGWLWLGQGIAMLFSHVRV</sequence>
<accession>A0A4Y2KVL4</accession>
<protein>
    <submittedName>
        <fullName evidence="1">Uncharacterized protein</fullName>
    </submittedName>
</protein>
<name>A0A4Y2KVL4_ARAVE</name>
<dbReference type="EMBL" id="BGPR01005041">
    <property type="protein sequence ID" value="GBN06209.1"/>
    <property type="molecule type" value="Genomic_DNA"/>
</dbReference>
<keyword evidence="2" id="KW-1185">Reference proteome</keyword>
<dbReference type="Proteomes" id="UP000499080">
    <property type="component" value="Unassembled WGS sequence"/>
</dbReference>
<organism evidence="1 2">
    <name type="scientific">Araneus ventricosus</name>
    <name type="common">Orbweaver spider</name>
    <name type="synonym">Epeira ventricosa</name>
    <dbReference type="NCBI Taxonomy" id="182803"/>
    <lineage>
        <taxon>Eukaryota</taxon>
        <taxon>Metazoa</taxon>
        <taxon>Ecdysozoa</taxon>
        <taxon>Arthropoda</taxon>
        <taxon>Chelicerata</taxon>
        <taxon>Arachnida</taxon>
        <taxon>Araneae</taxon>
        <taxon>Araneomorphae</taxon>
        <taxon>Entelegynae</taxon>
        <taxon>Araneoidea</taxon>
        <taxon>Araneidae</taxon>
        <taxon>Araneus</taxon>
    </lineage>
</organism>